<keyword evidence="2" id="KW-1185">Reference proteome</keyword>
<evidence type="ECO:0000313" key="2">
    <source>
        <dbReference type="Proteomes" id="UP000785679"/>
    </source>
</evidence>
<organism evidence="1 2">
    <name type="scientific">Halteria grandinella</name>
    <dbReference type="NCBI Taxonomy" id="5974"/>
    <lineage>
        <taxon>Eukaryota</taxon>
        <taxon>Sar</taxon>
        <taxon>Alveolata</taxon>
        <taxon>Ciliophora</taxon>
        <taxon>Intramacronucleata</taxon>
        <taxon>Spirotrichea</taxon>
        <taxon>Stichotrichia</taxon>
        <taxon>Sporadotrichida</taxon>
        <taxon>Halteriidae</taxon>
        <taxon>Halteria</taxon>
    </lineage>
</organism>
<dbReference type="Proteomes" id="UP000785679">
    <property type="component" value="Unassembled WGS sequence"/>
</dbReference>
<name>A0A8J8T896_HALGN</name>
<protein>
    <submittedName>
        <fullName evidence="1">Uncharacterized protein</fullName>
    </submittedName>
</protein>
<comment type="caution">
    <text evidence="1">The sequence shown here is derived from an EMBL/GenBank/DDBJ whole genome shotgun (WGS) entry which is preliminary data.</text>
</comment>
<dbReference type="EMBL" id="RRYP01001407">
    <property type="protein sequence ID" value="TNV85999.1"/>
    <property type="molecule type" value="Genomic_DNA"/>
</dbReference>
<reference evidence="1" key="1">
    <citation type="submission" date="2019-06" db="EMBL/GenBank/DDBJ databases">
        <authorList>
            <person name="Zheng W."/>
        </authorList>
    </citation>
    <scope>NUCLEOTIDE SEQUENCE</scope>
    <source>
        <strain evidence="1">QDHG01</strain>
    </source>
</reference>
<evidence type="ECO:0000313" key="1">
    <source>
        <dbReference type="EMBL" id="TNV85999.1"/>
    </source>
</evidence>
<accession>A0A8J8T896</accession>
<gene>
    <name evidence="1" type="ORF">FGO68_gene5417</name>
</gene>
<sequence>MSQMIPLSETWSKPRILNYQPYATESKVNQFVVSLTISDAKGCSLQLLHTPHLVEKVTQIQELILRSSALYVFKTPLSTALTLNSFNHHTLPTLYISQYFNGQIVYLNQIHKPCISNVLQLLLLHQLALFQLFLSNKDALCQSKIECLRCNQLSRHSLLLDLLGSHVERVVILEDSNVAVDLALFVKIAKAYVNFGTEFLRGLLSVRLVILTLVSNFSKYFADPHSKLAEVSLILAGEPELLGLGACPELLNSGPPLLTLVRWLCQILLGLVVSIALRSLNTIVEISLPIV</sequence>
<dbReference type="AlphaFoldDB" id="A0A8J8T896"/>
<proteinExistence type="predicted"/>